<dbReference type="AlphaFoldDB" id="A0A0H5REQ7"/>
<organism evidence="1">
    <name type="scientific">Spongospora subterranea</name>
    <dbReference type="NCBI Taxonomy" id="70186"/>
    <lineage>
        <taxon>Eukaryota</taxon>
        <taxon>Sar</taxon>
        <taxon>Rhizaria</taxon>
        <taxon>Endomyxa</taxon>
        <taxon>Phytomyxea</taxon>
        <taxon>Plasmodiophorida</taxon>
        <taxon>Plasmodiophoridae</taxon>
        <taxon>Spongospora</taxon>
    </lineage>
</organism>
<dbReference type="Gene3D" id="1.10.472.10">
    <property type="entry name" value="Cyclin-like"/>
    <property type="match status" value="1"/>
</dbReference>
<evidence type="ECO:0000313" key="1">
    <source>
        <dbReference type="EMBL" id="CRZ12216.1"/>
    </source>
</evidence>
<name>A0A0H5REQ7_9EUKA</name>
<evidence type="ECO:0008006" key="2">
    <source>
        <dbReference type="Google" id="ProtNLM"/>
    </source>
</evidence>
<feature type="non-terminal residue" evidence="1">
    <location>
        <position position="1"/>
    </location>
</feature>
<proteinExistence type="predicted"/>
<protein>
    <recommendedName>
        <fullName evidence="2">Cyclin N-terminal domain-containing protein</fullName>
    </recommendedName>
</protein>
<reference evidence="1" key="1">
    <citation type="submission" date="2015-04" db="EMBL/GenBank/DDBJ databases">
        <title>The genome sequence of the plant pathogenic Rhizarian Plasmodiophora brassicae reveals insights in its biotrophic life cycle and the origin of chitin synthesis.</title>
        <authorList>
            <person name="Schwelm A."/>
            <person name="Fogelqvist J."/>
            <person name="Knaust A."/>
            <person name="Julke S."/>
            <person name="Lilja T."/>
            <person name="Dhandapani V."/>
            <person name="Bonilla-Rosso G."/>
            <person name="Karlsson M."/>
            <person name="Shevchenko A."/>
            <person name="Choi S.R."/>
            <person name="Kim H.G."/>
            <person name="Park J.Y."/>
            <person name="Lim Y.P."/>
            <person name="Ludwig-Muller J."/>
            <person name="Dixelius C."/>
        </authorList>
    </citation>
    <scope>NUCLEOTIDE SEQUENCE</scope>
    <source>
        <tissue evidence="1">Potato root galls</tissue>
    </source>
</reference>
<sequence>VKDITEVCLMVRNGKKKIESTVLQPMCESILDKELLLLSVIEFNFHPAHPYQYCMMILKRIFQTSESGSPFASEGHSCNVGLSKLIQKEIAQFAWLMINDRSTLVTLIESVLILI</sequence>
<dbReference type="EMBL" id="HACM01011774">
    <property type="protein sequence ID" value="CRZ12216.1"/>
    <property type="molecule type" value="Transcribed_RNA"/>
</dbReference>
<accession>A0A0H5REQ7</accession>